<feature type="signal peptide" evidence="3">
    <location>
        <begin position="1"/>
        <end position="21"/>
    </location>
</feature>
<comment type="caution">
    <text evidence="5">The sequence shown here is derived from an EMBL/GenBank/DDBJ whole genome shotgun (WGS) entry which is preliminary data.</text>
</comment>
<evidence type="ECO:0000256" key="2">
    <source>
        <dbReference type="ARBA" id="ARBA00022525"/>
    </source>
</evidence>
<evidence type="ECO:0000259" key="4">
    <source>
        <dbReference type="Pfam" id="PF00021"/>
    </source>
</evidence>
<dbReference type="InterPro" id="IPR016054">
    <property type="entry name" value="LY6_UPA_recep-like"/>
</dbReference>
<dbReference type="EMBL" id="CATNWA010017977">
    <property type="protein sequence ID" value="CAI9604485.1"/>
    <property type="molecule type" value="Genomic_DNA"/>
</dbReference>
<feature type="domain" description="UPAR/Ly6" evidence="4">
    <location>
        <begin position="21"/>
        <end position="101"/>
    </location>
</feature>
<accession>A0ABN9G8L5</accession>
<organism evidence="5 6">
    <name type="scientific">Staurois parvus</name>
    <dbReference type="NCBI Taxonomy" id="386267"/>
    <lineage>
        <taxon>Eukaryota</taxon>
        <taxon>Metazoa</taxon>
        <taxon>Chordata</taxon>
        <taxon>Craniata</taxon>
        <taxon>Vertebrata</taxon>
        <taxon>Euteleostomi</taxon>
        <taxon>Amphibia</taxon>
        <taxon>Batrachia</taxon>
        <taxon>Anura</taxon>
        <taxon>Neobatrachia</taxon>
        <taxon>Ranoidea</taxon>
        <taxon>Ranidae</taxon>
        <taxon>Staurois</taxon>
    </lineage>
</organism>
<dbReference type="InterPro" id="IPR050918">
    <property type="entry name" value="CNF-like_PLA2_Inhibitor"/>
</dbReference>
<dbReference type="PANTHER" id="PTHR20914:SF25">
    <property type="entry name" value="PHOSPHOLIPASE A2 INHIBITOR AND LY6_PLAUR DOMAIN-CONTAINING PROTEIN"/>
    <property type="match status" value="1"/>
</dbReference>
<evidence type="ECO:0000313" key="5">
    <source>
        <dbReference type="EMBL" id="CAI9604485.1"/>
    </source>
</evidence>
<protein>
    <recommendedName>
        <fullName evidence="4">UPAR/Ly6 domain-containing protein</fullName>
    </recommendedName>
</protein>
<sequence>MGSYVLLFTCILSTLLATGFSLSCIVCDGEDERSCKGSPTTCPLDSEFCVAILKSTAEGGQEKRQYKRVCGEKSMCSEKEIFTYSNGVIKISSSCCAVNNCIPPMPVLPQTKTEKNGVSCLECRGSGDTPCTSSTHRYCSGDENKCVSLRIETNPSPNTFLAGCGTPGLCTIKEMDFKTGDTAQAMKFTCLTGSGSLQYTRSLFLLIFTPMFLVKVLA</sequence>
<dbReference type="Proteomes" id="UP001162483">
    <property type="component" value="Unassembled WGS sequence"/>
</dbReference>
<gene>
    <name evidence="5" type="ORF">SPARVUS_LOCUS13467404</name>
</gene>
<keyword evidence="2" id="KW-0964">Secreted</keyword>
<dbReference type="Pfam" id="PF00021">
    <property type="entry name" value="UPAR_LY6"/>
    <property type="match status" value="2"/>
</dbReference>
<dbReference type="InterPro" id="IPR045860">
    <property type="entry name" value="Snake_toxin-like_sf"/>
</dbReference>
<proteinExistence type="predicted"/>
<feature type="domain" description="UPAR/Ly6" evidence="4">
    <location>
        <begin position="117"/>
        <end position="175"/>
    </location>
</feature>
<keyword evidence="3" id="KW-0732">Signal</keyword>
<name>A0ABN9G8L5_9NEOB</name>
<reference evidence="5" key="1">
    <citation type="submission" date="2023-05" db="EMBL/GenBank/DDBJ databases">
        <authorList>
            <person name="Stuckert A."/>
        </authorList>
    </citation>
    <scope>NUCLEOTIDE SEQUENCE</scope>
</reference>
<dbReference type="SUPFAM" id="SSF57302">
    <property type="entry name" value="Snake toxin-like"/>
    <property type="match status" value="1"/>
</dbReference>
<comment type="subcellular location">
    <subcellularLocation>
        <location evidence="1">Secreted</location>
    </subcellularLocation>
</comment>
<evidence type="ECO:0000313" key="6">
    <source>
        <dbReference type="Proteomes" id="UP001162483"/>
    </source>
</evidence>
<evidence type="ECO:0000256" key="3">
    <source>
        <dbReference type="SAM" id="SignalP"/>
    </source>
</evidence>
<feature type="chain" id="PRO_5045556054" description="UPAR/Ly6 domain-containing protein" evidence="3">
    <location>
        <begin position="22"/>
        <end position="218"/>
    </location>
</feature>
<dbReference type="PANTHER" id="PTHR20914">
    <property type="entry name" value="LY6/PLAUR DOMAIN-CONTAINING PROTEIN 8"/>
    <property type="match status" value="1"/>
</dbReference>
<evidence type="ECO:0000256" key="1">
    <source>
        <dbReference type="ARBA" id="ARBA00004613"/>
    </source>
</evidence>
<dbReference type="Gene3D" id="2.10.60.10">
    <property type="entry name" value="CD59"/>
    <property type="match status" value="2"/>
</dbReference>
<keyword evidence="6" id="KW-1185">Reference proteome</keyword>